<protein>
    <submittedName>
        <fullName evidence="14">Two-component system, NtrC family, response regulator</fullName>
    </submittedName>
</protein>
<dbReference type="Pfam" id="PF00158">
    <property type="entry name" value="Sigma54_activat"/>
    <property type="match status" value="1"/>
</dbReference>
<evidence type="ECO:0000259" key="12">
    <source>
        <dbReference type="PROSITE" id="PS50045"/>
    </source>
</evidence>
<evidence type="ECO:0000256" key="6">
    <source>
        <dbReference type="ARBA" id="ARBA00023012"/>
    </source>
</evidence>
<feature type="modified residue" description="4-aspartylphosphate" evidence="11">
    <location>
        <position position="53"/>
    </location>
</feature>
<dbReference type="CDD" id="cd00009">
    <property type="entry name" value="AAA"/>
    <property type="match status" value="1"/>
</dbReference>
<evidence type="ECO:0000256" key="9">
    <source>
        <dbReference type="ARBA" id="ARBA00023159"/>
    </source>
</evidence>
<evidence type="ECO:0000256" key="10">
    <source>
        <dbReference type="ARBA" id="ARBA00023163"/>
    </source>
</evidence>
<dbReference type="PROSITE" id="PS00675">
    <property type="entry name" value="SIGMA54_INTERACT_1"/>
    <property type="match status" value="1"/>
</dbReference>
<reference evidence="14 15" key="1">
    <citation type="submission" date="2017-02" db="EMBL/GenBank/DDBJ databases">
        <authorList>
            <person name="Peterson S.W."/>
        </authorList>
    </citation>
    <scope>NUCLEOTIDE SEQUENCE [LARGE SCALE GENOMIC DNA]</scope>
    <source>
        <strain evidence="14 15">DSM 18034</strain>
    </source>
</reference>
<feature type="domain" description="Response regulatory" evidence="13">
    <location>
        <begin position="4"/>
        <end position="118"/>
    </location>
</feature>
<keyword evidence="2" id="KW-0963">Cytoplasm</keyword>
<dbReference type="InterPro" id="IPR025662">
    <property type="entry name" value="Sigma_54_int_dom_ATP-bd_1"/>
</dbReference>
<evidence type="ECO:0000256" key="1">
    <source>
        <dbReference type="ARBA" id="ARBA00004496"/>
    </source>
</evidence>
<dbReference type="PANTHER" id="PTHR32071">
    <property type="entry name" value="TRANSCRIPTIONAL REGULATORY PROTEIN"/>
    <property type="match status" value="1"/>
</dbReference>
<dbReference type="FunFam" id="3.40.50.300:FF:000006">
    <property type="entry name" value="DNA-binding transcriptional regulator NtrC"/>
    <property type="match status" value="1"/>
</dbReference>
<dbReference type="Gene3D" id="3.40.50.300">
    <property type="entry name" value="P-loop containing nucleotide triphosphate hydrolases"/>
    <property type="match status" value="1"/>
</dbReference>
<evidence type="ECO:0000256" key="5">
    <source>
        <dbReference type="ARBA" id="ARBA00022840"/>
    </source>
</evidence>
<dbReference type="Gene3D" id="3.40.50.2300">
    <property type="match status" value="1"/>
</dbReference>
<evidence type="ECO:0000256" key="2">
    <source>
        <dbReference type="ARBA" id="ARBA00022490"/>
    </source>
</evidence>
<keyword evidence="6" id="KW-0902">Two-component regulatory system</keyword>
<evidence type="ECO:0000256" key="7">
    <source>
        <dbReference type="ARBA" id="ARBA00023015"/>
    </source>
</evidence>
<keyword evidence="3 11" id="KW-0597">Phosphoprotein</keyword>
<dbReference type="InterPro" id="IPR025944">
    <property type="entry name" value="Sigma_54_int_dom_CS"/>
</dbReference>
<dbReference type="SUPFAM" id="SSF52540">
    <property type="entry name" value="P-loop containing nucleoside triphosphate hydrolases"/>
    <property type="match status" value="1"/>
</dbReference>
<evidence type="ECO:0000256" key="3">
    <source>
        <dbReference type="ARBA" id="ARBA00022553"/>
    </source>
</evidence>
<dbReference type="InterPro" id="IPR011006">
    <property type="entry name" value="CheY-like_superfamily"/>
</dbReference>
<evidence type="ECO:0000256" key="4">
    <source>
        <dbReference type="ARBA" id="ARBA00022741"/>
    </source>
</evidence>
<dbReference type="InterPro" id="IPR025943">
    <property type="entry name" value="Sigma_54_int_dom_ATP-bd_2"/>
</dbReference>
<dbReference type="InterPro" id="IPR058031">
    <property type="entry name" value="AAA_lid_NorR"/>
</dbReference>
<dbReference type="InterPro" id="IPR002078">
    <property type="entry name" value="Sigma_54_int"/>
</dbReference>
<evidence type="ECO:0000313" key="15">
    <source>
        <dbReference type="Proteomes" id="UP000189733"/>
    </source>
</evidence>
<dbReference type="PROSITE" id="PS50045">
    <property type="entry name" value="SIGMA54_INTERACT_4"/>
    <property type="match status" value="1"/>
</dbReference>
<dbReference type="InterPro" id="IPR003593">
    <property type="entry name" value="AAA+_ATPase"/>
</dbReference>
<dbReference type="GO" id="GO:0005737">
    <property type="term" value="C:cytoplasm"/>
    <property type="evidence" value="ECO:0007669"/>
    <property type="project" value="UniProtKB-SubCell"/>
</dbReference>
<dbReference type="FunFam" id="1.10.8.60:FF:000014">
    <property type="entry name" value="DNA-binding transcriptional regulator NtrC"/>
    <property type="match status" value="1"/>
</dbReference>
<dbReference type="GO" id="GO:0043565">
    <property type="term" value="F:sequence-specific DNA binding"/>
    <property type="evidence" value="ECO:0007669"/>
    <property type="project" value="InterPro"/>
</dbReference>
<dbReference type="Gene3D" id="1.10.10.60">
    <property type="entry name" value="Homeodomain-like"/>
    <property type="match status" value="1"/>
</dbReference>
<evidence type="ECO:0000313" key="14">
    <source>
        <dbReference type="EMBL" id="SKA83882.1"/>
    </source>
</evidence>
<keyword evidence="9" id="KW-0010">Activator</keyword>
<keyword evidence="8" id="KW-0238">DNA-binding</keyword>
<dbReference type="GO" id="GO:0006355">
    <property type="term" value="P:regulation of DNA-templated transcription"/>
    <property type="evidence" value="ECO:0007669"/>
    <property type="project" value="InterPro"/>
</dbReference>
<proteinExistence type="predicted"/>
<dbReference type="PANTHER" id="PTHR32071:SF122">
    <property type="entry name" value="SIGMA FACTOR"/>
    <property type="match status" value="1"/>
</dbReference>
<comment type="subcellular location">
    <subcellularLocation>
        <location evidence="1">Cytoplasm</location>
    </subcellularLocation>
</comment>
<dbReference type="PRINTS" id="PR01590">
    <property type="entry name" value="HTHFIS"/>
</dbReference>
<dbReference type="AlphaFoldDB" id="A0A1T4X2S6"/>
<dbReference type="GO" id="GO:0000160">
    <property type="term" value="P:phosphorelay signal transduction system"/>
    <property type="evidence" value="ECO:0007669"/>
    <property type="project" value="UniProtKB-KW"/>
</dbReference>
<dbReference type="EMBL" id="FUYA01000017">
    <property type="protein sequence ID" value="SKA83882.1"/>
    <property type="molecule type" value="Genomic_DNA"/>
</dbReference>
<dbReference type="STRING" id="1121442.SAMN02745702_02936"/>
<gene>
    <name evidence="14" type="ORF">SAMN02745702_02936</name>
</gene>
<keyword evidence="10" id="KW-0804">Transcription</keyword>
<accession>A0A1T4X2S6</accession>
<dbReference type="Pfam" id="PF02954">
    <property type="entry name" value="HTH_8"/>
    <property type="match status" value="1"/>
</dbReference>
<dbReference type="SUPFAM" id="SSF52172">
    <property type="entry name" value="CheY-like"/>
    <property type="match status" value="1"/>
</dbReference>
<name>A0A1T4X2S6_9BACT</name>
<evidence type="ECO:0000259" key="13">
    <source>
        <dbReference type="PROSITE" id="PS50110"/>
    </source>
</evidence>
<dbReference type="InterPro" id="IPR027417">
    <property type="entry name" value="P-loop_NTPase"/>
</dbReference>
<dbReference type="SUPFAM" id="SSF46689">
    <property type="entry name" value="Homeodomain-like"/>
    <property type="match status" value="1"/>
</dbReference>
<dbReference type="Proteomes" id="UP000189733">
    <property type="component" value="Unassembled WGS sequence"/>
</dbReference>
<dbReference type="PROSITE" id="PS00676">
    <property type="entry name" value="SIGMA54_INTERACT_2"/>
    <property type="match status" value="1"/>
</dbReference>
<dbReference type="RefSeq" id="WP_078686199.1">
    <property type="nucleotide sequence ID" value="NZ_FUYA01000017.1"/>
</dbReference>
<dbReference type="InterPro" id="IPR009057">
    <property type="entry name" value="Homeodomain-like_sf"/>
</dbReference>
<sequence>MAHNILVLDDERNYLVVLEALLEEAGYSVTALSDPELALTYLEESEVDVLVTDMKMPKLSGREVLERVHKDYPHIPVLIMTAFGSIESAVEAMRLGAFDYISKPFSNEELMLSIAKATQLADMHRSNRLLRENLQDRYGLHNIIGNSKAMMHVLTMVDKAAPSRSTVLVEGESGTGKELIARAIHFSSSRKDQPFVSVNCMALSPGVLESELFGHEKGSFTGAVASRRGRFELADGGTLFLDEIGELTPELQVKLLRVLQERKFERVGGTQEIEVDIRIVAATNVDLAEAVKEGSFREDLYYRLNVVRIDVPPLRERREDIPLLAAHFLQKYCEENNSSVLAFTPDALNYLTGYEWPGNVRQLQNVIERCVVLSSGENIDVDDLPAEVCDEESQFKSAVDLLPAELNLSDTLAKIEAALVRRALARNDFVKVKAAESLGISKSLFQYKLKKYKVSGHK</sequence>
<evidence type="ECO:0000256" key="8">
    <source>
        <dbReference type="ARBA" id="ARBA00023125"/>
    </source>
</evidence>
<keyword evidence="15" id="KW-1185">Reference proteome</keyword>
<keyword evidence="4" id="KW-0547">Nucleotide-binding</keyword>
<dbReference type="Pfam" id="PF00072">
    <property type="entry name" value="Response_reg"/>
    <property type="match status" value="1"/>
</dbReference>
<evidence type="ECO:0000256" key="11">
    <source>
        <dbReference type="PROSITE-ProRule" id="PRU00169"/>
    </source>
</evidence>
<dbReference type="InterPro" id="IPR002197">
    <property type="entry name" value="HTH_Fis"/>
</dbReference>
<dbReference type="InterPro" id="IPR001789">
    <property type="entry name" value="Sig_transdc_resp-reg_receiver"/>
</dbReference>
<dbReference type="PROSITE" id="PS00688">
    <property type="entry name" value="SIGMA54_INTERACT_3"/>
    <property type="match status" value="1"/>
</dbReference>
<dbReference type="GO" id="GO:0005524">
    <property type="term" value="F:ATP binding"/>
    <property type="evidence" value="ECO:0007669"/>
    <property type="project" value="UniProtKB-KW"/>
</dbReference>
<organism evidence="14 15">
    <name type="scientific">Desulfobaculum bizertense DSM 18034</name>
    <dbReference type="NCBI Taxonomy" id="1121442"/>
    <lineage>
        <taxon>Bacteria</taxon>
        <taxon>Pseudomonadati</taxon>
        <taxon>Thermodesulfobacteriota</taxon>
        <taxon>Desulfovibrionia</taxon>
        <taxon>Desulfovibrionales</taxon>
        <taxon>Desulfovibrionaceae</taxon>
        <taxon>Desulfobaculum</taxon>
    </lineage>
</organism>
<keyword evidence="5" id="KW-0067">ATP-binding</keyword>
<dbReference type="SMART" id="SM00382">
    <property type="entry name" value="AAA"/>
    <property type="match status" value="1"/>
</dbReference>
<feature type="domain" description="Sigma-54 factor interaction" evidence="12">
    <location>
        <begin position="143"/>
        <end position="372"/>
    </location>
</feature>
<keyword evidence="7" id="KW-0805">Transcription regulation</keyword>
<dbReference type="PROSITE" id="PS50110">
    <property type="entry name" value="RESPONSE_REGULATORY"/>
    <property type="match status" value="1"/>
</dbReference>
<dbReference type="FunFam" id="3.40.50.2300:FF:000018">
    <property type="entry name" value="DNA-binding transcriptional regulator NtrC"/>
    <property type="match status" value="1"/>
</dbReference>
<dbReference type="OrthoDB" id="9763792at2"/>
<dbReference type="SMART" id="SM00448">
    <property type="entry name" value="REC"/>
    <property type="match status" value="1"/>
</dbReference>
<dbReference type="Pfam" id="PF25601">
    <property type="entry name" value="AAA_lid_14"/>
    <property type="match status" value="1"/>
</dbReference>
<dbReference type="Gene3D" id="1.10.8.60">
    <property type="match status" value="1"/>
</dbReference>